<comment type="caution">
    <text evidence="1">The sequence shown here is derived from an EMBL/GenBank/DDBJ whole genome shotgun (WGS) entry which is preliminary data.</text>
</comment>
<organism evidence="1 2">
    <name type="scientific">Streptomyces capoamus</name>
    <dbReference type="NCBI Taxonomy" id="68183"/>
    <lineage>
        <taxon>Bacteria</taxon>
        <taxon>Bacillati</taxon>
        <taxon>Actinomycetota</taxon>
        <taxon>Actinomycetes</taxon>
        <taxon>Kitasatosporales</taxon>
        <taxon>Streptomycetaceae</taxon>
        <taxon>Streptomyces</taxon>
    </lineage>
</organism>
<name>A0A919C3I5_9ACTN</name>
<dbReference type="EMBL" id="BNBF01000006">
    <property type="protein sequence ID" value="GHG46636.1"/>
    <property type="molecule type" value="Genomic_DNA"/>
</dbReference>
<dbReference type="Proteomes" id="UP000619355">
    <property type="component" value="Unassembled WGS sequence"/>
</dbReference>
<gene>
    <name evidence="1" type="ORF">GCM10018980_25740</name>
</gene>
<evidence type="ECO:0000313" key="2">
    <source>
        <dbReference type="Proteomes" id="UP000619355"/>
    </source>
</evidence>
<keyword evidence="2" id="KW-1185">Reference proteome</keyword>
<accession>A0A919C3I5</accession>
<proteinExistence type="predicted"/>
<reference evidence="2" key="1">
    <citation type="journal article" date="2019" name="Int. J. Syst. Evol. Microbiol.">
        <title>The Global Catalogue of Microorganisms (GCM) 10K type strain sequencing project: providing services to taxonomists for standard genome sequencing and annotation.</title>
        <authorList>
            <consortium name="The Broad Institute Genomics Platform"/>
            <consortium name="The Broad Institute Genome Sequencing Center for Infectious Disease"/>
            <person name="Wu L."/>
            <person name="Ma J."/>
        </authorList>
    </citation>
    <scope>NUCLEOTIDE SEQUENCE [LARGE SCALE GENOMIC DNA]</scope>
    <source>
        <strain evidence="2">JCM 4253</strain>
    </source>
</reference>
<sequence length="156" mass="17112">MNLTHPHRQQAPLAVDLPELWSRLRTLPAAARLSALADAVARLAHGGTPMNARRNSAAEAVRAVMVARNLRRVAPTVDTVRTVPVFTDAGPRGARIAVRVNLADVLRLPLAADAETHRAAYDVLRRAFPRAQWQAEEYRYDVRTGRLLLTTPGAAE</sequence>
<protein>
    <submittedName>
        <fullName evidence="1">Uncharacterized protein</fullName>
    </submittedName>
</protein>
<evidence type="ECO:0000313" key="1">
    <source>
        <dbReference type="EMBL" id="GHG46636.1"/>
    </source>
</evidence>
<dbReference type="AlphaFoldDB" id="A0A919C3I5"/>
<dbReference type="RefSeq" id="WP_229899607.1">
    <property type="nucleotide sequence ID" value="NZ_BNBF01000006.1"/>
</dbReference>